<reference key="1">
    <citation type="submission" date="2017-08" db="EMBL/GenBank/DDBJ databases">
        <title>A dynamic microbial community with high functional redundancy inhabits the cold, oxic subseafloor aquifer.</title>
        <authorList>
            <person name="Tully B.J."/>
            <person name="Wheat C.G."/>
            <person name="Glazer B.T."/>
            <person name="Huber J.A."/>
        </authorList>
    </citation>
    <scope>NUCLEOTIDE SEQUENCE [LARGE SCALE GENOMIC DNA]</scope>
</reference>
<feature type="transmembrane region" description="Helical" evidence="1">
    <location>
        <begin position="52"/>
        <end position="71"/>
    </location>
</feature>
<evidence type="ECO:0000313" key="2">
    <source>
        <dbReference type="EMBL" id="PCI98443.1"/>
    </source>
</evidence>
<comment type="caution">
    <text evidence="2">The sequence shown here is derived from an EMBL/GenBank/DDBJ whole genome shotgun (WGS) entry which is preliminary data.</text>
</comment>
<accession>A0A2A4YUC4</accession>
<name>A0A2A4YUC4_9PROT</name>
<keyword evidence="1" id="KW-0812">Transmembrane</keyword>
<sequence>MRFISAKLAPIVIGLIIMPVMITGLPLIVLLQKIPYENPQFWAIWRDSLSNVAPYAIPLALGTAVVARLIVGRLTILPTQPVEAMPSTRAAKAS</sequence>
<reference evidence="2" key="2">
    <citation type="journal article" date="2018" name="ISME J.">
        <title>A dynamic microbial community with high functional redundancy inhabits the cold, oxic subseafloor aquifer.</title>
        <authorList>
            <person name="Tully B.J."/>
            <person name="Wheat C.G."/>
            <person name="Glazer B.T."/>
            <person name="Huber J.A."/>
        </authorList>
    </citation>
    <scope>NUCLEOTIDE SEQUENCE</scope>
    <source>
        <strain evidence="2">NORP83</strain>
    </source>
</reference>
<proteinExistence type="predicted"/>
<gene>
    <name evidence="2" type="ORF">COB13_13425</name>
</gene>
<organism evidence="2">
    <name type="scientific">OCS116 cluster bacterium</name>
    <dbReference type="NCBI Taxonomy" id="2030921"/>
    <lineage>
        <taxon>Bacteria</taxon>
        <taxon>Pseudomonadati</taxon>
        <taxon>Pseudomonadota</taxon>
        <taxon>Alphaproteobacteria</taxon>
        <taxon>OCS116 cluster</taxon>
    </lineage>
</organism>
<dbReference type="AlphaFoldDB" id="A0A2A4YUC4"/>
<keyword evidence="1" id="KW-0472">Membrane</keyword>
<evidence type="ECO:0000256" key="1">
    <source>
        <dbReference type="SAM" id="Phobius"/>
    </source>
</evidence>
<dbReference type="EMBL" id="NVUS01000021">
    <property type="protein sequence ID" value="PCI98443.1"/>
    <property type="molecule type" value="Genomic_DNA"/>
</dbReference>
<feature type="transmembrane region" description="Helical" evidence="1">
    <location>
        <begin position="12"/>
        <end position="32"/>
    </location>
</feature>
<keyword evidence="1" id="KW-1133">Transmembrane helix</keyword>
<protein>
    <submittedName>
        <fullName evidence="2">Uncharacterized protein</fullName>
    </submittedName>
</protein>